<protein>
    <recommendedName>
        <fullName evidence="2">Lipid/polyisoprenoid-binding YceI-like domain-containing protein</fullName>
    </recommendedName>
</protein>
<evidence type="ECO:0000313" key="3">
    <source>
        <dbReference type="EMBL" id="GAA4436900.1"/>
    </source>
</evidence>
<accession>A0ABP8LW11</accession>
<evidence type="ECO:0000313" key="4">
    <source>
        <dbReference type="Proteomes" id="UP001501508"/>
    </source>
</evidence>
<comment type="caution">
    <text evidence="3">The sequence shown here is derived from an EMBL/GenBank/DDBJ whole genome shotgun (WGS) entry which is preliminary data.</text>
</comment>
<dbReference type="Proteomes" id="UP001501508">
    <property type="component" value="Unassembled WGS sequence"/>
</dbReference>
<feature type="chain" id="PRO_5046218776" description="Lipid/polyisoprenoid-binding YceI-like domain-containing protein" evidence="1">
    <location>
        <begin position="21"/>
        <end position="183"/>
    </location>
</feature>
<dbReference type="InterPro" id="IPR007372">
    <property type="entry name" value="Lipid/polyisoprenoid-bd_YceI"/>
</dbReference>
<evidence type="ECO:0000256" key="1">
    <source>
        <dbReference type="SAM" id="SignalP"/>
    </source>
</evidence>
<feature type="signal peptide" evidence="1">
    <location>
        <begin position="1"/>
        <end position="20"/>
    </location>
</feature>
<dbReference type="RefSeq" id="WP_345027756.1">
    <property type="nucleotide sequence ID" value="NZ_BAABEY010000016.1"/>
</dbReference>
<feature type="domain" description="Lipid/polyisoprenoid-binding YceI-like" evidence="2">
    <location>
        <begin position="50"/>
        <end position="179"/>
    </location>
</feature>
<dbReference type="SUPFAM" id="SSF101874">
    <property type="entry name" value="YceI-like"/>
    <property type="match status" value="1"/>
</dbReference>
<evidence type="ECO:0000259" key="2">
    <source>
        <dbReference type="Pfam" id="PF04264"/>
    </source>
</evidence>
<dbReference type="EMBL" id="BAABEY010000016">
    <property type="protein sequence ID" value="GAA4436900.1"/>
    <property type="molecule type" value="Genomic_DNA"/>
</dbReference>
<proteinExistence type="predicted"/>
<keyword evidence="1" id="KW-0732">Signal</keyword>
<name>A0ABP8LW11_9BACT</name>
<gene>
    <name evidence="3" type="ORF">GCM10023091_15410</name>
</gene>
<reference evidence="4" key="1">
    <citation type="journal article" date="2019" name="Int. J. Syst. Evol. Microbiol.">
        <title>The Global Catalogue of Microorganisms (GCM) 10K type strain sequencing project: providing services to taxonomists for standard genome sequencing and annotation.</title>
        <authorList>
            <consortium name="The Broad Institute Genomics Platform"/>
            <consortium name="The Broad Institute Genome Sequencing Center for Infectious Disease"/>
            <person name="Wu L."/>
            <person name="Ma J."/>
        </authorList>
    </citation>
    <scope>NUCLEOTIDE SEQUENCE [LARGE SCALE GENOMIC DNA]</scope>
    <source>
        <strain evidence="4">JCM 31920</strain>
    </source>
</reference>
<sequence>MKAILFLISAVWLLHIPASGQNRVSTGAVVTEFSSKAAGPAQDIYAIDKTGEASLNLKTGDVSFKIRTKNFSLPRSLMQKHYNERYMQTDRFPLATFQGIVPIAKIPAKDGAKEAVTVTGSFTVHGVTAKRAFEGTIEKKGAHYLIETAFEVRLADHNIEIPVLFFTKITEAVRVKVKADLGP</sequence>
<dbReference type="InterPro" id="IPR036761">
    <property type="entry name" value="TTHA0802/YceI-like_sf"/>
</dbReference>
<dbReference type="Gene3D" id="2.40.128.110">
    <property type="entry name" value="Lipid/polyisoprenoid-binding, YceI-like"/>
    <property type="match status" value="1"/>
</dbReference>
<dbReference type="Pfam" id="PF04264">
    <property type="entry name" value="YceI"/>
    <property type="match status" value="1"/>
</dbReference>
<organism evidence="3 4">
    <name type="scientific">Ravibacter arvi</name>
    <dbReference type="NCBI Taxonomy" id="2051041"/>
    <lineage>
        <taxon>Bacteria</taxon>
        <taxon>Pseudomonadati</taxon>
        <taxon>Bacteroidota</taxon>
        <taxon>Cytophagia</taxon>
        <taxon>Cytophagales</taxon>
        <taxon>Spirosomataceae</taxon>
        <taxon>Ravibacter</taxon>
    </lineage>
</organism>
<keyword evidence="4" id="KW-1185">Reference proteome</keyword>